<dbReference type="AlphaFoldDB" id="A0A3N4LW79"/>
<gene>
    <name evidence="2" type="ORF">L211DRAFT_848271</name>
</gene>
<feature type="compositionally biased region" description="Acidic residues" evidence="1">
    <location>
        <begin position="271"/>
        <end position="295"/>
    </location>
</feature>
<proteinExistence type="predicted"/>
<evidence type="ECO:0000313" key="3">
    <source>
        <dbReference type="Proteomes" id="UP000267821"/>
    </source>
</evidence>
<feature type="region of interest" description="Disordered" evidence="1">
    <location>
        <begin position="269"/>
        <end position="295"/>
    </location>
</feature>
<dbReference type="EMBL" id="ML121538">
    <property type="protein sequence ID" value="RPB25432.1"/>
    <property type="molecule type" value="Genomic_DNA"/>
</dbReference>
<sequence length="295" mass="33355">MSNAEEVEGDEFEIKSKEIVETFIQGIRGLCAEQGKDFRYTMNDIVMDLPTIAMRTRIYKPNAWNMSLRVAAKEMPAELKKDGKELQGQLARYAKEYVYTAERKEELDDMVEVEKQDLVYGVRIVTDIVVKAQKKALKALSNSCNYAQELGIHIVLMAVSSEDKLHIATEGCAEKFAVLQDVKKVGIPQFELLIHGGIIEEEAREAVAQKVVKSRDQARKECTNALLKAITWPKEWRDEQQMEKVVQSQDSGNIRAILKALAEKQLHFSEGEGEDVDMEGQDVDGWDVEGQEGEE</sequence>
<evidence type="ECO:0000313" key="2">
    <source>
        <dbReference type="EMBL" id="RPB25432.1"/>
    </source>
</evidence>
<dbReference type="InParanoid" id="A0A3N4LW79"/>
<dbReference type="Proteomes" id="UP000267821">
    <property type="component" value="Unassembled WGS sequence"/>
</dbReference>
<dbReference type="OrthoDB" id="5362618at2759"/>
<organism evidence="2 3">
    <name type="scientific">Terfezia boudieri ATCC MYA-4762</name>
    <dbReference type="NCBI Taxonomy" id="1051890"/>
    <lineage>
        <taxon>Eukaryota</taxon>
        <taxon>Fungi</taxon>
        <taxon>Dikarya</taxon>
        <taxon>Ascomycota</taxon>
        <taxon>Pezizomycotina</taxon>
        <taxon>Pezizomycetes</taxon>
        <taxon>Pezizales</taxon>
        <taxon>Pezizaceae</taxon>
        <taxon>Terfezia</taxon>
    </lineage>
</organism>
<evidence type="ECO:0000256" key="1">
    <source>
        <dbReference type="SAM" id="MobiDB-lite"/>
    </source>
</evidence>
<reference evidence="2 3" key="1">
    <citation type="journal article" date="2018" name="Nat. Ecol. Evol.">
        <title>Pezizomycetes genomes reveal the molecular basis of ectomycorrhizal truffle lifestyle.</title>
        <authorList>
            <person name="Murat C."/>
            <person name="Payen T."/>
            <person name="Noel B."/>
            <person name="Kuo A."/>
            <person name="Morin E."/>
            <person name="Chen J."/>
            <person name="Kohler A."/>
            <person name="Krizsan K."/>
            <person name="Balestrini R."/>
            <person name="Da Silva C."/>
            <person name="Montanini B."/>
            <person name="Hainaut M."/>
            <person name="Levati E."/>
            <person name="Barry K.W."/>
            <person name="Belfiori B."/>
            <person name="Cichocki N."/>
            <person name="Clum A."/>
            <person name="Dockter R.B."/>
            <person name="Fauchery L."/>
            <person name="Guy J."/>
            <person name="Iotti M."/>
            <person name="Le Tacon F."/>
            <person name="Lindquist E.A."/>
            <person name="Lipzen A."/>
            <person name="Malagnac F."/>
            <person name="Mello A."/>
            <person name="Molinier V."/>
            <person name="Miyauchi S."/>
            <person name="Poulain J."/>
            <person name="Riccioni C."/>
            <person name="Rubini A."/>
            <person name="Sitrit Y."/>
            <person name="Splivallo R."/>
            <person name="Traeger S."/>
            <person name="Wang M."/>
            <person name="Zifcakova L."/>
            <person name="Wipf D."/>
            <person name="Zambonelli A."/>
            <person name="Paolocci F."/>
            <person name="Nowrousian M."/>
            <person name="Ottonello S."/>
            <person name="Baldrian P."/>
            <person name="Spatafora J.W."/>
            <person name="Henrissat B."/>
            <person name="Nagy L.G."/>
            <person name="Aury J.M."/>
            <person name="Wincker P."/>
            <person name="Grigoriev I.V."/>
            <person name="Bonfante P."/>
            <person name="Martin F.M."/>
        </authorList>
    </citation>
    <scope>NUCLEOTIDE SEQUENCE [LARGE SCALE GENOMIC DNA]</scope>
    <source>
        <strain evidence="2 3">ATCC MYA-4762</strain>
    </source>
</reference>
<keyword evidence="3" id="KW-1185">Reference proteome</keyword>
<protein>
    <submittedName>
        <fullName evidence="2">Uncharacterized protein</fullName>
    </submittedName>
</protein>
<name>A0A3N4LW79_9PEZI</name>
<accession>A0A3N4LW79</accession>